<dbReference type="EMBL" id="NBIV01000506">
    <property type="protein sequence ID" value="PXF39697.1"/>
    <property type="molecule type" value="Genomic_DNA"/>
</dbReference>
<name>A0A2V3IC66_9FLOR</name>
<evidence type="ECO:0000313" key="1">
    <source>
        <dbReference type="EMBL" id="PXF39697.1"/>
    </source>
</evidence>
<accession>A0A2V3IC66</accession>
<sequence>MAADELFSALQDENTESRRNAIEIVQDRGLTSVQEELSRPALVQDEGTMLLHMAIASLDLSLGATLETIHLQRSSNERSSSATFEAAATALKVNILKTGCKSIDHILGGGILVNGGSIIEISGKSWRRKNTTGYADCVNGNGTSYSRWSTMSVHIYIHRRSTSDQAHESD</sequence>
<dbReference type="Proteomes" id="UP000247409">
    <property type="component" value="Unassembled WGS sequence"/>
</dbReference>
<reference evidence="1 2" key="1">
    <citation type="journal article" date="2018" name="Mol. Biol. Evol.">
        <title>Analysis of the draft genome of the red seaweed Gracilariopsis chorda provides insights into genome size evolution in Rhodophyta.</title>
        <authorList>
            <person name="Lee J."/>
            <person name="Yang E.C."/>
            <person name="Graf L."/>
            <person name="Yang J.H."/>
            <person name="Qiu H."/>
            <person name="Zel Zion U."/>
            <person name="Chan C.X."/>
            <person name="Stephens T.G."/>
            <person name="Weber A.P.M."/>
            <person name="Boo G.H."/>
            <person name="Boo S.M."/>
            <person name="Kim K.M."/>
            <person name="Shin Y."/>
            <person name="Jung M."/>
            <person name="Lee S.J."/>
            <person name="Yim H.S."/>
            <person name="Lee J.H."/>
            <person name="Bhattacharya D."/>
            <person name="Yoon H.S."/>
        </authorList>
    </citation>
    <scope>NUCLEOTIDE SEQUENCE [LARGE SCALE GENOMIC DNA]</scope>
    <source>
        <strain evidence="1 2">SKKU-2015</strain>
        <tissue evidence="1">Whole body</tissue>
    </source>
</reference>
<keyword evidence="2" id="KW-1185">Reference proteome</keyword>
<proteinExistence type="predicted"/>
<comment type="caution">
    <text evidence="1">The sequence shown here is derived from an EMBL/GenBank/DDBJ whole genome shotgun (WGS) entry which is preliminary data.</text>
</comment>
<organism evidence="1 2">
    <name type="scientific">Gracilariopsis chorda</name>
    <dbReference type="NCBI Taxonomy" id="448386"/>
    <lineage>
        <taxon>Eukaryota</taxon>
        <taxon>Rhodophyta</taxon>
        <taxon>Florideophyceae</taxon>
        <taxon>Rhodymeniophycidae</taxon>
        <taxon>Gracilariales</taxon>
        <taxon>Gracilariaceae</taxon>
        <taxon>Gracilariopsis</taxon>
    </lineage>
</organism>
<evidence type="ECO:0000313" key="2">
    <source>
        <dbReference type="Proteomes" id="UP000247409"/>
    </source>
</evidence>
<dbReference type="AlphaFoldDB" id="A0A2V3IC66"/>
<gene>
    <name evidence="1" type="ORF">BWQ96_10597</name>
</gene>
<protein>
    <submittedName>
        <fullName evidence="1">Uncharacterized protein</fullName>
    </submittedName>
</protein>